<sequence length="421" mass="47561">MYARQRRGLDASPNSTLTRTAVGGKESSKRSSAEAWQTFSNCTPPHSSRTLEPNGALYPSLPVPFEELAFAIVEQINLVNNIILCNTMHIKRNKDKKISFFAPFIFFKMQISITQEIDCLISTLYQAKKNYGELEALSILISQKFISGLEEILNKRAPRFNSYREKYKVSLGWIDKVPLAKCPDPTLDYNKNPFSAKVEIGDLLIINTAHDISSGRKYSVASIIQAKITDISPFNTPVKSLSNTSASSTSKQLALLSKWPIFDLYKTSGNDYPVSNLMQLDIGINMKGNKSKFMGYYNQKWWCGFPDFGDPCDITLGSHFQSIAANKDGFTFNLKSHQNDWDKLINGMLSICDEYNLPEKHYGTQLKKRVITSNFLLYETIANSAKISQNFTLGLNMDDRRFPIILIDRVMAEGLDITRID</sequence>
<feature type="region of interest" description="Disordered" evidence="1">
    <location>
        <begin position="1"/>
        <end position="30"/>
    </location>
</feature>
<proteinExistence type="predicted"/>
<evidence type="ECO:0000256" key="1">
    <source>
        <dbReference type="SAM" id="MobiDB-lite"/>
    </source>
</evidence>
<evidence type="ECO:0000313" key="2">
    <source>
        <dbReference type="EMBL" id="SNC77644.1"/>
    </source>
</evidence>
<dbReference type="AlphaFoldDB" id="A0A212UHW0"/>
<dbReference type="Proteomes" id="UP000198131">
    <property type="component" value="Unassembled WGS sequence"/>
</dbReference>
<name>A0A212UHW0_9BACT</name>
<gene>
    <name evidence="2" type="ORF">SAMN06265337_4243</name>
</gene>
<protein>
    <submittedName>
        <fullName evidence="2">Uncharacterized protein</fullName>
    </submittedName>
</protein>
<keyword evidence="3" id="KW-1185">Reference proteome</keyword>
<evidence type="ECO:0000313" key="3">
    <source>
        <dbReference type="Proteomes" id="UP000198131"/>
    </source>
</evidence>
<organism evidence="2 3">
    <name type="scientific">Hymenobacter gelipurpurascens</name>
    <dbReference type="NCBI Taxonomy" id="89968"/>
    <lineage>
        <taxon>Bacteria</taxon>
        <taxon>Pseudomonadati</taxon>
        <taxon>Bacteroidota</taxon>
        <taxon>Cytophagia</taxon>
        <taxon>Cytophagales</taxon>
        <taxon>Hymenobacteraceae</taxon>
        <taxon>Hymenobacter</taxon>
    </lineage>
</organism>
<accession>A0A212UHW0</accession>
<dbReference type="EMBL" id="FYEW01000004">
    <property type="protein sequence ID" value="SNC77644.1"/>
    <property type="molecule type" value="Genomic_DNA"/>
</dbReference>
<reference evidence="3" key="1">
    <citation type="submission" date="2017-06" db="EMBL/GenBank/DDBJ databases">
        <authorList>
            <person name="Varghese N."/>
            <person name="Submissions S."/>
        </authorList>
    </citation>
    <scope>NUCLEOTIDE SEQUENCE [LARGE SCALE GENOMIC DNA]</scope>
    <source>
        <strain evidence="3">DSM 11116</strain>
    </source>
</reference>